<feature type="transmembrane region" description="Helical" evidence="2">
    <location>
        <begin position="209"/>
        <end position="229"/>
    </location>
</feature>
<feature type="transmembrane region" description="Helical" evidence="2">
    <location>
        <begin position="66"/>
        <end position="84"/>
    </location>
</feature>
<accession>A0A7S0S6L6</accession>
<dbReference type="Pfam" id="PF12400">
    <property type="entry name" value="STIMATE"/>
    <property type="match status" value="1"/>
</dbReference>
<proteinExistence type="predicted"/>
<dbReference type="PANTHER" id="PTHR31735">
    <property type="entry name" value="VACUOLAR MEMBRANE PROTEIN YPL162C"/>
    <property type="match status" value="1"/>
</dbReference>
<feature type="compositionally biased region" description="Basic and acidic residues" evidence="1">
    <location>
        <begin position="242"/>
        <end position="256"/>
    </location>
</feature>
<feature type="transmembrane region" description="Helical" evidence="2">
    <location>
        <begin position="96"/>
        <end position="115"/>
    </location>
</feature>
<keyword evidence="2" id="KW-0472">Membrane</keyword>
<reference evidence="3" key="1">
    <citation type="submission" date="2021-01" db="EMBL/GenBank/DDBJ databases">
        <authorList>
            <person name="Corre E."/>
            <person name="Pelletier E."/>
            <person name="Niang G."/>
            <person name="Scheremetjew M."/>
            <person name="Finn R."/>
            <person name="Kale V."/>
            <person name="Holt S."/>
            <person name="Cochrane G."/>
            <person name="Meng A."/>
            <person name="Brown T."/>
            <person name="Cohen L."/>
        </authorList>
    </citation>
    <scope>NUCLEOTIDE SEQUENCE</scope>
    <source>
        <strain evidence="3">SAG 11-49</strain>
    </source>
</reference>
<keyword evidence="2" id="KW-0812">Transmembrane</keyword>
<organism evidence="3">
    <name type="scientific">Chlamydomonas leiostraca</name>
    <dbReference type="NCBI Taxonomy" id="1034604"/>
    <lineage>
        <taxon>Eukaryota</taxon>
        <taxon>Viridiplantae</taxon>
        <taxon>Chlorophyta</taxon>
        <taxon>core chlorophytes</taxon>
        <taxon>Chlorophyceae</taxon>
        <taxon>CS clade</taxon>
        <taxon>Chlamydomonadales</taxon>
        <taxon>Chlamydomonadaceae</taxon>
        <taxon>Chlamydomonas</taxon>
    </lineage>
</organism>
<evidence type="ECO:0000256" key="1">
    <source>
        <dbReference type="SAM" id="MobiDB-lite"/>
    </source>
</evidence>
<feature type="region of interest" description="Disordered" evidence="1">
    <location>
        <begin position="241"/>
        <end position="325"/>
    </location>
</feature>
<evidence type="ECO:0000313" key="3">
    <source>
        <dbReference type="EMBL" id="CAD8697170.1"/>
    </source>
</evidence>
<dbReference type="PANTHER" id="PTHR31735:SF1">
    <property type="entry name" value="VACUOLAR MEMBRANE PROTEIN YPL162C"/>
    <property type="match status" value="1"/>
</dbReference>
<name>A0A7S0S6L6_9CHLO</name>
<feature type="transmembrane region" description="Helical" evidence="2">
    <location>
        <begin position="167"/>
        <end position="189"/>
    </location>
</feature>
<evidence type="ECO:0000256" key="2">
    <source>
        <dbReference type="SAM" id="Phobius"/>
    </source>
</evidence>
<dbReference type="AlphaFoldDB" id="A0A7S0S6L6"/>
<dbReference type="EMBL" id="HBFB01037955">
    <property type="protein sequence ID" value="CAD8697170.1"/>
    <property type="molecule type" value="Transcribed_RNA"/>
</dbReference>
<dbReference type="InterPro" id="IPR022127">
    <property type="entry name" value="STIMATE/YPL162C"/>
</dbReference>
<gene>
    <name evidence="3" type="ORF">CLEI1391_LOCUS21357</name>
</gene>
<protein>
    <submittedName>
        <fullName evidence="3">Uncharacterized protein</fullName>
    </submittedName>
</protein>
<feature type="transmembrane region" description="Helical" evidence="2">
    <location>
        <begin position="23"/>
        <end position="45"/>
    </location>
</feature>
<dbReference type="GO" id="GO:0016020">
    <property type="term" value="C:membrane"/>
    <property type="evidence" value="ECO:0007669"/>
    <property type="project" value="TreeGrafter"/>
</dbReference>
<sequence length="325" mass="34580">MSSPPPAQLAAGATETTRACRLIAGPVALSAQLVLLVVVLTALSIKRHRERPRRAWNVWLLDVAKQAASAGAGHVVGMVVAIVAHSKSGQSSECGWYFVVYFMDCSLGITLAITFHKLTSGLARWLSVRVAVAKEFGEEHAWWEALVDSGHYGDAATPNYRKWAIQVFAWASCVVTARSIVGVTVVSLIAPLSRVTSFMDSKFVGHPDAYLYTVMVCIPLVMNVGQAWIQDQVLKWTHKKHASWDKHEGHDGRRDSDDGEAGHGSGRKAAEASEAGAGIGGHAHAHGHGHVHPTPSYPQLSKPAERLLPLLGGGGSAAAAAGKGE</sequence>
<keyword evidence="2" id="KW-1133">Transmembrane helix</keyword>